<gene>
    <name evidence="2" type="ORF">ACFORJ_07975</name>
</gene>
<evidence type="ECO:0000313" key="3">
    <source>
        <dbReference type="Proteomes" id="UP001595751"/>
    </source>
</evidence>
<reference evidence="3" key="1">
    <citation type="journal article" date="2019" name="Int. J. Syst. Evol. Microbiol.">
        <title>The Global Catalogue of Microorganisms (GCM) 10K type strain sequencing project: providing services to taxonomists for standard genome sequencing and annotation.</title>
        <authorList>
            <consortium name="The Broad Institute Genomics Platform"/>
            <consortium name="The Broad Institute Genome Sequencing Center for Infectious Disease"/>
            <person name="Wu L."/>
            <person name="Ma J."/>
        </authorList>
    </citation>
    <scope>NUCLEOTIDE SEQUENCE [LARGE SCALE GENOMIC DNA]</scope>
    <source>
        <strain evidence="3">CCUG 53252</strain>
    </source>
</reference>
<dbReference type="Pfam" id="PF00462">
    <property type="entry name" value="Glutaredoxin"/>
    <property type="match status" value="1"/>
</dbReference>
<dbReference type="Gene3D" id="3.40.30.10">
    <property type="entry name" value="Glutaredoxin"/>
    <property type="match status" value="1"/>
</dbReference>
<evidence type="ECO:0000313" key="2">
    <source>
        <dbReference type="EMBL" id="MFC3850102.1"/>
    </source>
</evidence>
<accession>A0ABV7ZSA4</accession>
<dbReference type="RefSeq" id="WP_153251653.1">
    <property type="nucleotide sequence ID" value="NZ_CP047211.1"/>
</dbReference>
<dbReference type="InterPro" id="IPR002109">
    <property type="entry name" value="Glutaredoxin"/>
</dbReference>
<dbReference type="InterPro" id="IPR036249">
    <property type="entry name" value="Thioredoxin-like_sf"/>
</dbReference>
<protein>
    <submittedName>
        <fullName evidence="2">Glutaredoxin family protein</fullName>
    </submittedName>
</protein>
<organism evidence="2 3">
    <name type="scientific">Corynebacterium hansenii</name>
    <dbReference type="NCBI Taxonomy" id="394964"/>
    <lineage>
        <taxon>Bacteria</taxon>
        <taxon>Bacillati</taxon>
        <taxon>Actinomycetota</taxon>
        <taxon>Actinomycetes</taxon>
        <taxon>Mycobacteriales</taxon>
        <taxon>Corynebacteriaceae</taxon>
        <taxon>Corynebacterium</taxon>
    </lineage>
</organism>
<evidence type="ECO:0000259" key="1">
    <source>
        <dbReference type="Pfam" id="PF00462"/>
    </source>
</evidence>
<sequence length="103" mass="11383">MGLRQDLRGIRPPTAEPMSVVMWTAPNCPQCRRTQAMLTRHDVPVTVKALDDSILAFAEEAGFREAPVVLGVRPDGTSEWWSGMDFERIAEFVGLARKAANNA</sequence>
<dbReference type="CDD" id="cd02976">
    <property type="entry name" value="NrdH"/>
    <property type="match status" value="1"/>
</dbReference>
<proteinExistence type="predicted"/>
<feature type="domain" description="Glutaredoxin" evidence="1">
    <location>
        <begin position="20"/>
        <end position="68"/>
    </location>
</feature>
<dbReference type="Proteomes" id="UP001595751">
    <property type="component" value="Unassembled WGS sequence"/>
</dbReference>
<name>A0ABV7ZSA4_9CORY</name>
<keyword evidence="3" id="KW-1185">Reference proteome</keyword>
<comment type="caution">
    <text evidence="2">The sequence shown here is derived from an EMBL/GenBank/DDBJ whole genome shotgun (WGS) entry which is preliminary data.</text>
</comment>
<dbReference type="SUPFAM" id="SSF52833">
    <property type="entry name" value="Thioredoxin-like"/>
    <property type="match status" value="1"/>
</dbReference>
<dbReference type="EMBL" id="JBHRZN010000002">
    <property type="protein sequence ID" value="MFC3850102.1"/>
    <property type="molecule type" value="Genomic_DNA"/>
</dbReference>